<reference evidence="2 3" key="1">
    <citation type="submission" date="2017-05" db="EMBL/GenBank/DDBJ databases">
        <title>Draft genome sequence of Elsinoe australis.</title>
        <authorList>
            <person name="Cheng Q."/>
        </authorList>
    </citation>
    <scope>NUCLEOTIDE SEQUENCE [LARGE SCALE GENOMIC DNA]</scope>
    <source>
        <strain evidence="2 3">NL1</strain>
    </source>
</reference>
<proteinExistence type="predicted"/>
<dbReference type="STRING" id="40998.A0A2P8A6B7"/>
<protein>
    <submittedName>
        <fullName evidence="2">Uncharacterized protein</fullName>
    </submittedName>
</protein>
<gene>
    <name evidence="2" type="ORF">B9Z65_4885</name>
</gene>
<evidence type="ECO:0000313" key="3">
    <source>
        <dbReference type="Proteomes" id="UP000243723"/>
    </source>
</evidence>
<dbReference type="AlphaFoldDB" id="A0A2P8A6B7"/>
<dbReference type="EMBL" id="NHZQ01000066">
    <property type="protein sequence ID" value="PSK56007.1"/>
    <property type="molecule type" value="Genomic_DNA"/>
</dbReference>
<keyword evidence="3" id="KW-1185">Reference proteome</keyword>
<sequence>MSATDVQALLRFLTKDAKVPLATAMGKVKELQGVDLGSIEAISKAKLGQVTAIFPDEKIAKSVHNASKRISKKRAAGEDTTTSPVKRARKDPFEVPGSKPASEVEKELDLRVSELPAEKLEEMAFVTNRAPLVLAFAATVVKFTMPEQPPSSRLSLAQAVVSLGSQSKAKAIGLQSGPTAEDEGWNQGQPSVKVMNREISVLKRWGYEWKPVSETTGDGGKPENTSSVKTEDGLVVKAESGVVSANLNADAKLKDDDAGATELPALWAIDLEQLKRLNGPLTFSSASTADTGSLPVYSPQAARKYMHGSFDSPLPDAESTAKKKAALAAAAEREINVSYLLKALDLLFESWAGHLSIDELDRRSWSW</sequence>
<evidence type="ECO:0000256" key="1">
    <source>
        <dbReference type="SAM" id="MobiDB-lite"/>
    </source>
</evidence>
<evidence type="ECO:0000313" key="2">
    <source>
        <dbReference type="EMBL" id="PSK56007.1"/>
    </source>
</evidence>
<organism evidence="2 3">
    <name type="scientific">Elsinoe australis</name>
    <dbReference type="NCBI Taxonomy" id="40998"/>
    <lineage>
        <taxon>Eukaryota</taxon>
        <taxon>Fungi</taxon>
        <taxon>Dikarya</taxon>
        <taxon>Ascomycota</taxon>
        <taxon>Pezizomycotina</taxon>
        <taxon>Dothideomycetes</taxon>
        <taxon>Dothideomycetidae</taxon>
        <taxon>Myriangiales</taxon>
        <taxon>Elsinoaceae</taxon>
        <taxon>Elsinoe</taxon>
    </lineage>
</organism>
<comment type="caution">
    <text evidence="2">The sequence shown here is derived from an EMBL/GenBank/DDBJ whole genome shotgun (WGS) entry which is preliminary data.</text>
</comment>
<dbReference type="Proteomes" id="UP000243723">
    <property type="component" value="Unassembled WGS sequence"/>
</dbReference>
<feature type="region of interest" description="Disordered" evidence="1">
    <location>
        <begin position="65"/>
        <end position="102"/>
    </location>
</feature>
<name>A0A2P8A6B7_9PEZI</name>
<dbReference type="OrthoDB" id="514070at2759"/>
<accession>A0A2P8A6B7</accession>